<protein>
    <submittedName>
        <fullName evidence="2">Uncharacterized protein</fullName>
    </submittedName>
</protein>
<feature type="compositionally biased region" description="Low complexity" evidence="1">
    <location>
        <begin position="95"/>
        <end position="110"/>
    </location>
</feature>
<accession>A0AAV0BSG9</accession>
<keyword evidence="3" id="KW-1185">Reference proteome</keyword>
<sequence length="123" mass="13519">MSCRAPEKSKPAMICNVKKCEGNLVCQNCLTDLTHVKIDSVNCESYSRMDDSTTRKIFFRKLLIECIYDNNYFTCSGECTGGAQCSECEVEVTGQTSSSSSNKNSASQATTGGNGVKTWLSWR</sequence>
<evidence type="ECO:0000313" key="3">
    <source>
        <dbReference type="Proteomes" id="UP001153365"/>
    </source>
</evidence>
<dbReference type="Proteomes" id="UP001153365">
    <property type="component" value="Unassembled WGS sequence"/>
</dbReference>
<evidence type="ECO:0000256" key="1">
    <source>
        <dbReference type="SAM" id="MobiDB-lite"/>
    </source>
</evidence>
<proteinExistence type="predicted"/>
<comment type="caution">
    <text evidence="2">The sequence shown here is derived from an EMBL/GenBank/DDBJ whole genome shotgun (WGS) entry which is preliminary data.</text>
</comment>
<dbReference type="EMBL" id="CALTRL010006049">
    <property type="protein sequence ID" value="CAH7689228.1"/>
    <property type="molecule type" value="Genomic_DNA"/>
</dbReference>
<feature type="region of interest" description="Disordered" evidence="1">
    <location>
        <begin position="94"/>
        <end position="114"/>
    </location>
</feature>
<gene>
    <name evidence="2" type="ORF">PPACK8108_LOCUS24255</name>
</gene>
<reference evidence="2" key="1">
    <citation type="submission" date="2022-06" db="EMBL/GenBank/DDBJ databases">
        <authorList>
            <consortium name="SYNGENTA / RWTH Aachen University"/>
        </authorList>
    </citation>
    <scope>NUCLEOTIDE SEQUENCE</scope>
</reference>
<evidence type="ECO:0000313" key="2">
    <source>
        <dbReference type="EMBL" id="CAH7689228.1"/>
    </source>
</evidence>
<dbReference type="AlphaFoldDB" id="A0AAV0BSG9"/>
<name>A0AAV0BSG9_PHAPC</name>
<organism evidence="2 3">
    <name type="scientific">Phakopsora pachyrhizi</name>
    <name type="common">Asian soybean rust disease fungus</name>
    <dbReference type="NCBI Taxonomy" id="170000"/>
    <lineage>
        <taxon>Eukaryota</taxon>
        <taxon>Fungi</taxon>
        <taxon>Dikarya</taxon>
        <taxon>Basidiomycota</taxon>
        <taxon>Pucciniomycotina</taxon>
        <taxon>Pucciniomycetes</taxon>
        <taxon>Pucciniales</taxon>
        <taxon>Phakopsoraceae</taxon>
        <taxon>Phakopsora</taxon>
    </lineage>
</organism>